<evidence type="ECO:0000313" key="7">
    <source>
        <dbReference type="Proteomes" id="UP000027058"/>
    </source>
</evidence>
<dbReference type="Pfam" id="PF01370">
    <property type="entry name" value="Epimerase"/>
    <property type="match status" value="1"/>
</dbReference>
<dbReference type="InterPro" id="IPR044516">
    <property type="entry name" value="UXS-like"/>
</dbReference>
<name>A0AB73C552_9FUSO</name>
<dbReference type="PANTHER" id="PTHR43078">
    <property type="entry name" value="UDP-GLUCURONIC ACID DECARBOXYLASE-RELATED"/>
    <property type="match status" value="1"/>
</dbReference>
<keyword evidence="2" id="KW-0210">Decarboxylase</keyword>
<dbReference type="GO" id="GO:0042732">
    <property type="term" value="P:D-xylose metabolic process"/>
    <property type="evidence" value="ECO:0007669"/>
    <property type="project" value="InterPro"/>
</dbReference>
<dbReference type="InterPro" id="IPR036291">
    <property type="entry name" value="NAD(P)-bd_dom_sf"/>
</dbReference>
<evidence type="ECO:0000256" key="4">
    <source>
        <dbReference type="ARBA" id="ARBA00023239"/>
    </source>
</evidence>
<feature type="non-terminal residue" evidence="6">
    <location>
        <position position="1"/>
    </location>
</feature>
<evidence type="ECO:0000256" key="1">
    <source>
        <dbReference type="ARBA" id="ARBA00001911"/>
    </source>
</evidence>
<comment type="cofactor">
    <cofactor evidence="1">
        <name>NAD(+)</name>
        <dbReference type="ChEBI" id="CHEBI:57540"/>
    </cofactor>
</comment>
<keyword evidence="3" id="KW-0520">NAD</keyword>
<protein>
    <recommendedName>
        <fullName evidence="5">NAD-dependent epimerase/dehydratase domain-containing protein</fullName>
    </recommendedName>
</protein>
<evidence type="ECO:0000256" key="2">
    <source>
        <dbReference type="ARBA" id="ARBA00022793"/>
    </source>
</evidence>
<dbReference type="GO" id="GO:0048040">
    <property type="term" value="F:UDP-glucuronate decarboxylase activity"/>
    <property type="evidence" value="ECO:0007669"/>
    <property type="project" value="TreeGrafter"/>
</dbReference>
<evidence type="ECO:0000313" key="6">
    <source>
        <dbReference type="EMBL" id="KDE73216.1"/>
    </source>
</evidence>
<proteinExistence type="predicted"/>
<evidence type="ECO:0000259" key="5">
    <source>
        <dbReference type="Pfam" id="PF01370"/>
    </source>
</evidence>
<dbReference type="EMBL" id="JAAH01000024">
    <property type="protein sequence ID" value="KDE73216.1"/>
    <property type="molecule type" value="Genomic_DNA"/>
</dbReference>
<dbReference type="AlphaFoldDB" id="A0AB73C552"/>
<sequence>KGGCIDKYFMYLSYKFCMYYSNSYYRKDLEEIVKNALPFEKLEGKNILVTGANGLIASTLVDTLAYLHEEKGINLNIYALCRNKKKAEIRFESLLNKNFFYLIIQDVVEDYNMRINFHYIIHAASSAHPEAFRKDPVGIVNTNVIGIGKLLEYAKINGNEKFLFISSSEVYGENLHINEYFEDDYGSLETMSFRSCYPESKRMAETLGMSYLEQYGINFISVRPAYIYGVSMNTDNNRVNEQFLRSACNNENIIMKSEGKQIRSYCYVSDCISALLFIMLLGKKGEAYNISNRRQNISIREFAEIIAEITGIKVIFEIPKSMDSYNIKNTILNSSKLESLGWMPKKSLKQSIENIVNIFRSL</sequence>
<dbReference type="GO" id="GO:0070403">
    <property type="term" value="F:NAD+ binding"/>
    <property type="evidence" value="ECO:0007669"/>
    <property type="project" value="InterPro"/>
</dbReference>
<reference evidence="6 7" key="1">
    <citation type="submission" date="2014-01" db="EMBL/GenBank/DDBJ databases">
        <title>Comparative genomics of Fusobacterium necrophorum wild isolates.</title>
        <authorList>
            <person name="Kittichotirat W."/>
            <person name="Bumgarner R.E."/>
            <person name="Lawrence P."/>
        </authorList>
    </citation>
    <scope>NUCLEOTIDE SEQUENCE [LARGE SCALE GENOMIC DNA]</scope>
    <source>
        <strain evidence="6 7">DJ-2</strain>
    </source>
</reference>
<dbReference type="Proteomes" id="UP000027058">
    <property type="component" value="Unassembled WGS sequence"/>
</dbReference>
<feature type="domain" description="NAD-dependent epimerase/dehydratase" evidence="5">
    <location>
        <begin position="47"/>
        <end position="290"/>
    </location>
</feature>
<dbReference type="GO" id="GO:0005737">
    <property type="term" value="C:cytoplasm"/>
    <property type="evidence" value="ECO:0007669"/>
    <property type="project" value="TreeGrafter"/>
</dbReference>
<comment type="caution">
    <text evidence="6">The sequence shown here is derived from an EMBL/GenBank/DDBJ whole genome shotgun (WGS) entry which is preliminary data.</text>
</comment>
<organism evidence="6 7">
    <name type="scientific">Fusobacterium necrophorum DJ-2</name>
    <dbReference type="NCBI Taxonomy" id="1441737"/>
    <lineage>
        <taxon>Bacteria</taxon>
        <taxon>Fusobacteriati</taxon>
        <taxon>Fusobacteriota</taxon>
        <taxon>Fusobacteriia</taxon>
        <taxon>Fusobacteriales</taxon>
        <taxon>Fusobacteriaceae</taxon>
        <taxon>Fusobacterium</taxon>
    </lineage>
</organism>
<gene>
    <name evidence="6" type="ORF">FUSO8_02115</name>
</gene>
<dbReference type="Gene3D" id="3.40.50.720">
    <property type="entry name" value="NAD(P)-binding Rossmann-like Domain"/>
    <property type="match status" value="1"/>
</dbReference>
<accession>A0AB73C552</accession>
<dbReference type="PANTHER" id="PTHR43078:SF7">
    <property type="entry name" value="UDP-GLUCURONATE DECARBOXYLASE"/>
    <property type="match status" value="1"/>
</dbReference>
<dbReference type="RefSeq" id="WP_051623386.1">
    <property type="nucleotide sequence ID" value="NZ_JAAH01000024.1"/>
</dbReference>
<dbReference type="InterPro" id="IPR001509">
    <property type="entry name" value="Epimerase_deHydtase"/>
</dbReference>
<evidence type="ECO:0000256" key="3">
    <source>
        <dbReference type="ARBA" id="ARBA00023027"/>
    </source>
</evidence>
<keyword evidence="4" id="KW-0456">Lyase</keyword>
<dbReference type="SUPFAM" id="SSF51735">
    <property type="entry name" value="NAD(P)-binding Rossmann-fold domains"/>
    <property type="match status" value="1"/>
</dbReference>